<sequence length="238" mass="25888">MTTTEHHSPEVDPRLVAADARSILACPASVSLVIEGEEHAVGEDEQLGLTDHRGTPTFLCPADSPVARAGAAHSSALLTVTSGLGPRGGPERQHTLTLAGRLERTGYEHCECCDEVRHVVSLDLNFVLLARPERQLRVSLDEFRSRVHHLNRGHLQRSVEHANDCHQEELRQAIGLGTGTRPADVVGVRIARLSPADVKIQWVDSTGAHEQVIAFARTARDLTELGDMLRRGLHAGLC</sequence>
<organism evidence="1 2">
    <name type="scientific">Nocardioides hankookensis</name>
    <dbReference type="NCBI Taxonomy" id="443157"/>
    <lineage>
        <taxon>Bacteria</taxon>
        <taxon>Bacillati</taxon>
        <taxon>Actinomycetota</taxon>
        <taxon>Actinomycetes</taxon>
        <taxon>Propionibacteriales</taxon>
        <taxon>Nocardioidaceae</taxon>
        <taxon>Nocardioides</taxon>
    </lineage>
</organism>
<evidence type="ECO:0000313" key="1">
    <source>
        <dbReference type="EMBL" id="MFC6045338.1"/>
    </source>
</evidence>
<keyword evidence="2" id="KW-1185">Reference proteome</keyword>
<evidence type="ECO:0000313" key="2">
    <source>
        <dbReference type="Proteomes" id="UP001596135"/>
    </source>
</evidence>
<comment type="caution">
    <text evidence="1">The sequence shown here is derived from an EMBL/GenBank/DDBJ whole genome shotgun (WGS) entry which is preliminary data.</text>
</comment>
<dbReference type="RefSeq" id="WP_379158370.1">
    <property type="nucleotide sequence ID" value="NZ_JBHSRJ010000009.1"/>
</dbReference>
<reference evidence="2" key="1">
    <citation type="journal article" date="2019" name="Int. J. Syst. Evol. Microbiol.">
        <title>The Global Catalogue of Microorganisms (GCM) 10K type strain sequencing project: providing services to taxonomists for standard genome sequencing and annotation.</title>
        <authorList>
            <consortium name="The Broad Institute Genomics Platform"/>
            <consortium name="The Broad Institute Genome Sequencing Center for Infectious Disease"/>
            <person name="Wu L."/>
            <person name="Ma J."/>
        </authorList>
    </citation>
    <scope>NUCLEOTIDE SEQUENCE [LARGE SCALE GENOMIC DNA]</scope>
    <source>
        <strain evidence="2">CCUG 54522</strain>
    </source>
</reference>
<evidence type="ECO:0008006" key="3">
    <source>
        <dbReference type="Google" id="ProtNLM"/>
    </source>
</evidence>
<dbReference type="EMBL" id="JBHSRJ010000009">
    <property type="protein sequence ID" value="MFC6045338.1"/>
    <property type="molecule type" value="Genomic_DNA"/>
</dbReference>
<accession>A0ABW1LPA4</accession>
<proteinExistence type="predicted"/>
<name>A0ABW1LPA4_9ACTN</name>
<dbReference type="Proteomes" id="UP001596135">
    <property type="component" value="Unassembled WGS sequence"/>
</dbReference>
<gene>
    <name evidence="1" type="ORF">ACFPYL_19795</name>
</gene>
<protein>
    <recommendedName>
        <fullName evidence="3">DUF2470 domain-containing protein</fullName>
    </recommendedName>
</protein>